<evidence type="ECO:0000313" key="9">
    <source>
        <dbReference type="EMBL" id="RCR66411.1"/>
    </source>
</evidence>
<dbReference type="Pfam" id="PF05090">
    <property type="entry name" value="HTTM"/>
    <property type="match status" value="1"/>
</dbReference>
<dbReference type="SMART" id="SM00752">
    <property type="entry name" value="HTTM"/>
    <property type="match status" value="1"/>
</dbReference>
<evidence type="ECO:0000256" key="1">
    <source>
        <dbReference type="ARBA" id="ARBA00004127"/>
    </source>
</evidence>
<dbReference type="Proteomes" id="UP000253383">
    <property type="component" value="Unassembled WGS sequence"/>
</dbReference>
<feature type="transmembrane region" description="Helical" evidence="7">
    <location>
        <begin position="202"/>
        <end position="221"/>
    </location>
</feature>
<keyword evidence="6" id="KW-0456">Lyase</keyword>
<keyword evidence="3 7" id="KW-1133">Transmembrane helix</keyword>
<dbReference type="RefSeq" id="WP_114409254.1">
    <property type="nucleotide sequence ID" value="NZ_QOWE01000028.1"/>
</dbReference>
<comment type="subcellular location">
    <subcellularLocation>
        <location evidence="1">Endomembrane system</location>
        <topology evidence="1">Multi-pass membrane protein</topology>
    </subcellularLocation>
</comment>
<dbReference type="OrthoDB" id="341137at2"/>
<dbReference type="GO" id="GO:0019842">
    <property type="term" value="F:vitamin binding"/>
    <property type="evidence" value="ECO:0007669"/>
    <property type="project" value="TreeGrafter"/>
</dbReference>
<dbReference type="InterPro" id="IPR053934">
    <property type="entry name" value="HTTM_dom"/>
</dbReference>
<evidence type="ECO:0000256" key="6">
    <source>
        <dbReference type="ARBA" id="ARBA00023239"/>
    </source>
</evidence>
<feature type="transmembrane region" description="Helical" evidence="7">
    <location>
        <begin position="110"/>
        <end position="131"/>
    </location>
</feature>
<dbReference type="AlphaFoldDB" id="A0A368JJW5"/>
<evidence type="ECO:0000256" key="2">
    <source>
        <dbReference type="ARBA" id="ARBA00022692"/>
    </source>
</evidence>
<gene>
    <name evidence="9" type="ORF">DUE52_27290</name>
</gene>
<keyword evidence="4 7" id="KW-0472">Membrane</keyword>
<evidence type="ECO:0000259" key="8">
    <source>
        <dbReference type="SMART" id="SM00752"/>
    </source>
</evidence>
<evidence type="ECO:0000256" key="5">
    <source>
        <dbReference type="ARBA" id="ARBA00023157"/>
    </source>
</evidence>
<dbReference type="PANTHER" id="PTHR12639">
    <property type="entry name" value="VITAMIN K-DEPENDENT GAMMA-CARBOXYLASE"/>
    <property type="match status" value="1"/>
</dbReference>
<reference evidence="9 10" key="1">
    <citation type="submission" date="2018-07" db="EMBL/GenBank/DDBJ databases">
        <title>Genome analysis of Larkinella rosea.</title>
        <authorList>
            <person name="Zhou Z."/>
            <person name="Wang G."/>
        </authorList>
    </citation>
    <scope>NUCLEOTIDE SEQUENCE [LARGE SCALE GENOMIC DNA]</scope>
    <source>
        <strain evidence="10">zzj9</strain>
    </source>
</reference>
<dbReference type="PANTHER" id="PTHR12639:SF7">
    <property type="entry name" value="HTTM DOMAIN-CONTAINING PROTEIN"/>
    <property type="match status" value="1"/>
</dbReference>
<dbReference type="GO" id="GO:0012505">
    <property type="term" value="C:endomembrane system"/>
    <property type="evidence" value="ECO:0007669"/>
    <property type="project" value="UniProtKB-SubCell"/>
</dbReference>
<keyword evidence="10" id="KW-1185">Reference proteome</keyword>
<feature type="transmembrane region" description="Helical" evidence="7">
    <location>
        <begin position="228"/>
        <end position="246"/>
    </location>
</feature>
<dbReference type="EMBL" id="QOWE01000028">
    <property type="protein sequence ID" value="RCR66411.1"/>
    <property type="molecule type" value="Genomic_DNA"/>
</dbReference>
<evidence type="ECO:0000256" key="3">
    <source>
        <dbReference type="ARBA" id="ARBA00022989"/>
    </source>
</evidence>
<comment type="caution">
    <text evidence="9">The sequence shown here is derived from an EMBL/GenBank/DDBJ whole genome shotgun (WGS) entry which is preliminary data.</text>
</comment>
<dbReference type="InterPro" id="IPR011020">
    <property type="entry name" value="HTTM-like"/>
</dbReference>
<feature type="domain" description="HTTM-like" evidence="8">
    <location>
        <begin position="6"/>
        <end position="265"/>
    </location>
</feature>
<proteinExistence type="predicted"/>
<feature type="transmembrane region" description="Helical" evidence="7">
    <location>
        <begin position="252"/>
        <end position="277"/>
    </location>
</feature>
<dbReference type="GO" id="GO:0008488">
    <property type="term" value="F:gamma-glutamyl carboxylase activity"/>
    <property type="evidence" value="ECO:0007669"/>
    <property type="project" value="InterPro"/>
</dbReference>
<evidence type="ECO:0000256" key="7">
    <source>
        <dbReference type="SAM" id="Phobius"/>
    </source>
</evidence>
<organism evidence="9 10">
    <name type="scientific">Larkinella punicea</name>
    <dbReference type="NCBI Taxonomy" id="2315727"/>
    <lineage>
        <taxon>Bacteria</taxon>
        <taxon>Pseudomonadati</taxon>
        <taxon>Bacteroidota</taxon>
        <taxon>Cytophagia</taxon>
        <taxon>Cytophagales</taxon>
        <taxon>Spirosomataceae</taxon>
        <taxon>Larkinella</taxon>
    </lineage>
</organism>
<keyword evidence="2 7" id="KW-0812">Transmembrane</keyword>
<name>A0A368JJW5_9BACT</name>
<feature type="transmembrane region" description="Helical" evidence="7">
    <location>
        <begin position="12"/>
        <end position="34"/>
    </location>
</feature>
<protein>
    <submittedName>
        <fullName evidence="9">HTTM domain-containing protein</fullName>
    </submittedName>
</protein>
<dbReference type="InterPro" id="IPR007782">
    <property type="entry name" value="VKG_COase"/>
</dbReference>
<evidence type="ECO:0000256" key="4">
    <source>
        <dbReference type="ARBA" id="ARBA00023136"/>
    </source>
</evidence>
<accession>A0A368JJW5</accession>
<feature type="transmembrane region" description="Helical" evidence="7">
    <location>
        <begin position="65"/>
        <end position="98"/>
    </location>
</feature>
<dbReference type="Pfam" id="PF22777">
    <property type="entry name" value="VKGC_lumenal_dom"/>
    <property type="match status" value="1"/>
</dbReference>
<keyword evidence="5" id="KW-1015">Disulfide bond</keyword>
<dbReference type="InterPro" id="IPR053935">
    <property type="entry name" value="VKGC_lumenal_dom"/>
</dbReference>
<evidence type="ECO:0000313" key="10">
    <source>
        <dbReference type="Proteomes" id="UP000253383"/>
    </source>
</evidence>
<sequence>MGRYFRTYTSAAPLAVFRIAFGVMILGSVVRFWAKGWIEELYIKPTFFFPYYGFEFVKPLGEYTYLLFTACGLSALLVAVGWFYRVASILLFLSFTYIELMDKSTYLNHYYFVSLVAFLLIFLPANVYFSVDAYRNRSGSYDQIPRWTIDSLRLMMGIVYLYAGLAKLNSDWLLEALPLRIWLPGRNDLPVIGFLFNYRETAYAFSWLGALYDLSIPFLLLNRITRPFAYVAVVVFHVLTVILFPIGMFPYIMIVAALIFFSAGFHQKIIAVLCRLLRLPDNLLVRHKILIYNALHSKGLLSLLALFFIIQILIPFRYTLYPNELFWSEEGYRFSWRVMLMEKMGHVQFKVVDESGRQAVVNNHEYLTPLQEKMMATQPDMLVQFAQYLRDQYARQGFQNPKVFADTYVSLNGRLGKPYIDPTVNLARETDSFRPKKWILPFGDEIKGL</sequence>
<feature type="transmembrane region" description="Helical" evidence="7">
    <location>
        <begin position="289"/>
        <end position="314"/>
    </location>
</feature>